<dbReference type="RefSeq" id="WP_151125882.1">
    <property type="nucleotide sequence ID" value="NZ_CP088081.1"/>
</dbReference>
<dbReference type="AlphaFoldDB" id="A0A643F6T0"/>
<proteinExistence type="predicted"/>
<dbReference type="EMBL" id="VZPB01000085">
    <property type="protein sequence ID" value="KAB0573900.1"/>
    <property type="molecule type" value="Genomic_DNA"/>
</dbReference>
<keyword evidence="2" id="KW-1185">Reference proteome</keyword>
<sequence>MVSLHTACGATASDLAQTQYLLRFESLFHAGRGMAFPCDAQGHVDLDGMTERARESYLYARAVIGREYAFPQVLSLAH</sequence>
<accession>A0A643F6T0</accession>
<evidence type="ECO:0000313" key="2">
    <source>
        <dbReference type="Proteomes" id="UP000430120"/>
    </source>
</evidence>
<organism evidence="1 2">
    <name type="scientific">Ideonella dechloratans</name>
    <dbReference type="NCBI Taxonomy" id="36863"/>
    <lineage>
        <taxon>Bacteria</taxon>
        <taxon>Pseudomonadati</taxon>
        <taxon>Pseudomonadota</taxon>
        <taxon>Betaproteobacteria</taxon>
        <taxon>Burkholderiales</taxon>
        <taxon>Sphaerotilaceae</taxon>
        <taxon>Ideonella</taxon>
    </lineage>
</organism>
<dbReference type="Proteomes" id="UP000430120">
    <property type="component" value="Unassembled WGS sequence"/>
</dbReference>
<name>A0A643F6T0_IDEDE</name>
<reference evidence="1 2" key="1">
    <citation type="submission" date="2019-09" db="EMBL/GenBank/DDBJ databases">
        <title>Draft genome sequences of 48 bacterial type strains from the CCUG.</title>
        <authorList>
            <person name="Tunovic T."/>
            <person name="Pineiro-Iglesias B."/>
            <person name="Unosson C."/>
            <person name="Inganas E."/>
            <person name="Ohlen M."/>
            <person name="Cardew S."/>
            <person name="Jensie-Markopoulos S."/>
            <person name="Salva-Serra F."/>
            <person name="Jaen-Luchoro D."/>
            <person name="Karlsson R."/>
            <person name="Svensson-Stadler L."/>
            <person name="Chun J."/>
            <person name="Moore E."/>
        </authorList>
    </citation>
    <scope>NUCLEOTIDE SEQUENCE [LARGE SCALE GENOMIC DNA]</scope>
    <source>
        <strain evidence="1 2">CCUG 30977</strain>
    </source>
</reference>
<dbReference type="OrthoDB" id="8687530at2"/>
<evidence type="ECO:0000313" key="1">
    <source>
        <dbReference type="EMBL" id="KAB0573900.1"/>
    </source>
</evidence>
<gene>
    <name evidence="1" type="ORF">F7Q92_20275</name>
</gene>
<comment type="caution">
    <text evidence="1">The sequence shown here is derived from an EMBL/GenBank/DDBJ whole genome shotgun (WGS) entry which is preliminary data.</text>
</comment>
<protein>
    <submittedName>
        <fullName evidence="1">Uncharacterized protein</fullName>
    </submittedName>
</protein>